<accession>A0A6P6THK5</accession>
<name>A0A6P6THK5_COFAR</name>
<evidence type="ECO:0008006" key="6">
    <source>
        <dbReference type="Google" id="ProtNLM"/>
    </source>
</evidence>
<protein>
    <recommendedName>
        <fullName evidence="6">Reverse transcriptase zinc-binding domain-containing protein</fullName>
    </recommendedName>
</protein>
<proteinExistence type="predicted"/>
<dbReference type="Proteomes" id="UP001652660">
    <property type="component" value="Chromosome 7e"/>
</dbReference>
<gene>
    <name evidence="5" type="primary">LOC113700861</name>
</gene>
<evidence type="ECO:0000256" key="1">
    <source>
        <dbReference type="SAM" id="MobiDB-lite"/>
    </source>
</evidence>
<evidence type="ECO:0000313" key="5">
    <source>
        <dbReference type="RefSeq" id="XP_027077096.2"/>
    </source>
</evidence>
<dbReference type="AlphaFoldDB" id="A0A6P6THK5"/>
<evidence type="ECO:0000313" key="4">
    <source>
        <dbReference type="Proteomes" id="UP001652660"/>
    </source>
</evidence>
<reference evidence="4" key="1">
    <citation type="journal article" date="2025" name="Foods">
        <title>Unveiling the Microbial Signatures of Arabica Coffee Cherries: Insights into Ripeness Specific Diversity, Functional Traits, and Implications for Quality and Safety.</title>
        <authorList>
            <consortium name="RefSeq"/>
            <person name="Tenea G.N."/>
            <person name="Cifuentes V."/>
            <person name="Reyes P."/>
            <person name="Cevallos-Vallejos M."/>
        </authorList>
    </citation>
    <scope>NUCLEOTIDE SEQUENCE [LARGE SCALE GENOMIC DNA]</scope>
</reference>
<dbReference type="GO" id="GO:0003676">
    <property type="term" value="F:nucleic acid binding"/>
    <property type="evidence" value="ECO:0007669"/>
    <property type="project" value="InterPro"/>
</dbReference>
<dbReference type="GeneID" id="113700861"/>
<dbReference type="InterPro" id="IPR026960">
    <property type="entry name" value="RVT-Znf"/>
</dbReference>
<dbReference type="Pfam" id="PF13456">
    <property type="entry name" value="RVT_3"/>
    <property type="match status" value="1"/>
</dbReference>
<dbReference type="OrthoDB" id="1748554at2759"/>
<dbReference type="RefSeq" id="XP_027077096.2">
    <property type="nucleotide sequence ID" value="XM_027221295.2"/>
</dbReference>
<feature type="domain" description="Reverse transcriptase zinc-binding" evidence="3">
    <location>
        <begin position="28"/>
        <end position="93"/>
    </location>
</feature>
<feature type="compositionally biased region" description="Polar residues" evidence="1">
    <location>
        <begin position="8"/>
        <end position="20"/>
    </location>
</feature>
<organism evidence="4 5">
    <name type="scientific">Coffea arabica</name>
    <name type="common">Arabian coffee</name>
    <dbReference type="NCBI Taxonomy" id="13443"/>
    <lineage>
        <taxon>Eukaryota</taxon>
        <taxon>Viridiplantae</taxon>
        <taxon>Streptophyta</taxon>
        <taxon>Embryophyta</taxon>
        <taxon>Tracheophyta</taxon>
        <taxon>Spermatophyta</taxon>
        <taxon>Magnoliopsida</taxon>
        <taxon>eudicotyledons</taxon>
        <taxon>Gunneridae</taxon>
        <taxon>Pentapetalae</taxon>
        <taxon>asterids</taxon>
        <taxon>lamiids</taxon>
        <taxon>Gentianales</taxon>
        <taxon>Rubiaceae</taxon>
        <taxon>Ixoroideae</taxon>
        <taxon>Gardenieae complex</taxon>
        <taxon>Bertiereae - Coffeeae clade</taxon>
        <taxon>Coffeeae</taxon>
        <taxon>Coffea</taxon>
    </lineage>
</organism>
<reference evidence="5" key="2">
    <citation type="submission" date="2025-08" db="UniProtKB">
        <authorList>
            <consortium name="RefSeq"/>
        </authorList>
    </citation>
    <scope>IDENTIFICATION</scope>
    <source>
        <tissue evidence="5">Leaves</tissue>
    </source>
</reference>
<sequence length="336" mass="38629">MANKEVQDTSSRGSLENPNGSLGGRMGWKHLWNLNVKQKIKVFIWKCMNNALPVRELIYDRTKLGEPICTGCGEGEETVEHLLFHCKNAEQVWNISPVQWEGVADQRGCFRRWWSALLGARARQGGLEHICLTANILWQLWKARNERVFKEKNKLPLQVIQKAMQEWMEHREAMEGIRKESITETFDAVDESEHNTVEGEGIDVQVAVTVKKERQVVGIGVMANDSNGQEKAIWAMRERSAGQWLLDYAEALKLAMAKARAKQWSHIRVGITDQQLLRQLRSGKAKDIRLFAQVEEIDRLSSMFVQCSFYLVPDEQHDRLRQISSYATSIPLDEER</sequence>
<dbReference type="Pfam" id="PF13966">
    <property type="entry name" value="zf-RVT"/>
    <property type="match status" value="1"/>
</dbReference>
<dbReference type="InterPro" id="IPR002156">
    <property type="entry name" value="RNaseH_domain"/>
</dbReference>
<evidence type="ECO:0000259" key="2">
    <source>
        <dbReference type="Pfam" id="PF13456"/>
    </source>
</evidence>
<feature type="domain" description="RNase H type-1" evidence="2">
    <location>
        <begin position="206"/>
        <end position="316"/>
    </location>
</feature>
<feature type="region of interest" description="Disordered" evidence="1">
    <location>
        <begin position="1"/>
        <end position="21"/>
    </location>
</feature>
<keyword evidence="4" id="KW-1185">Reference proteome</keyword>
<dbReference type="GO" id="GO:0004523">
    <property type="term" value="F:RNA-DNA hybrid ribonuclease activity"/>
    <property type="evidence" value="ECO:0007669"/>
    <property type="project" value="InterPro"/>
</dbReference>
<evidence type="ECO:0000259" key="3">
    <source>
        <dbReference type="Pfam" id="PF13966"/>
    </source>
</evidence>